<accession>C0D199</accession>
<gene>
    <name evidence="1" type="ORF">CLOSTASPAR_03036</name>
</gene>
<dbReference type="AlphaFoldDB" id="C0D199"/>
<dbReference type="HOGENOM" id="CLU_3287142_0_0_9"/>
<evidence type="ECO:0000313" key="2">
    <source>
        <dbReference type="Proteomes" id="UP000004756"/>
    </source>
</evidence>
<name>C0D199_9FIRM</name>
<dbReference type="RefSeq" id="WP_007712033.1">
    <property type="nucleotide sequence ID" value="NZ_CP102272.1"/>
</dbReference>
<sequence>MEQSSLAQGFFAPGAAEKCFESLEKIMEKYHFRQKIKEIS</sequence>
<proteinExistence type="predicted"/>
<protein>
    <submittedName>
        <fullName evidence="1">Uncharacterized protein</fullName>
    </submittedName>
</protein>
<comment type="caution">
    <text evidence="1">The sequence shown here is derived from an EMBL/GenBank/DDBJ whole genome shotgun (WGS) entry which is preliminary data.</text>
</comment>
<organism evidence="1 2">
    <name type="scientific">[Clostridium] asparagiforme DSM 15981</name>
    <dbReference type="NCBI Taxonomy" id="518636"/>
    <lineage>
        <taxon>Bacteria</taxon>
        <taxon>Bacillati</taxon>
        <taxon>Bacillota</taxon>
        <taxon>Clostridia</taxon>
        <taxon>Lachnospirales</taxon>
        <taxon>Lachnospiraceae</taxon>
        <taxon>Enterocloster</taxon>
    </lineage>
</organism>
<reference evidence="1 2" key="2">
    <citation type="submission" date="2009-02" db="EMBL/GenBank/DDBJ databases">
        <title>Draft genome sequence of Clostridium asparagiforme (DSM 15981).</title>
        <authorList>
            <person name="Sudarsanam P."/>
            <person name="Ley R."/>
            <person name="Guruge J."/>
            <person name="Turnbaugh P.J."/>
            <person name="Mahowald M."/>
            <person name="Liep D."/>
            <person name="Gordon J."/>
        </authorList>
    </citation>
    <scope>NUCLEOTIDE SEQUENCE [LARGE SCALE GENOMIC DNA]</scope>
    <source>
        <strain evidence="1 2">DSM 15981</strain>
    </source>
</reference>
<keyword evidence="2" id="KW-1185">Reference proteome</keyword>
<dbReference type="EMBL" id="ACCJ01000208">
    <property type="protein sequence ID" value="EEG54894.1"/>
    <property type="molecule type" value="Genomic_DNA"/>
</dbReference>
<dbReference type="Proteomes" id="UP000004756">
    <property type="component" value="Unassembled WGS sequence"/>
</dbReference>
<reference evidence="1 2" key="1">
    <citation type="submission" date="2009-01" db="EMBL/GenBank/DDBJ databases">
        <authorList>
            <person name="Fulton L."/>
            <person name="Clifton S."/>
            <person name="Fulton B."/>
            <person name="Xu J."/>
            <person name="Minx P."/>
            <person name="Pepin K.H."/>
            <person name="Johnson M."/>
            <person name="Bhonagiri V."/>
            <person name="Nash W.E."/>
            <person name="Mardis E.R."/>
            <person name="Wilson R.K."/>
        </authorList>
    </citation>
    <scope>NUCLEOTIDE SEQUENCE [LARGE SCALE GENOMIC DNA]</scope>
    <source>
        <strain evidence="1 2">DSM 15981</strain>
    </source>
</reference>
<evidence type="ECO:0000313" key="1">
    <source>
        <dbReference type="EMBL" id="EEG54894.1"/>
    </source>
</evidence>